<dbReference type="SMART" id="SM00324">
    <property type="entry name" value="RhoGAP"/>
    <property type="match status" value="1"/>
</dbReference>
<feature type="domain" description="Rho-GAP" evidence="9">
    <location>
        <begin position="928"/>
        <end position="1138"/>
    </location>
</feature>
<dbReference type="Proteomes" id="UP000820818">
    <property type="component" value="Linkage Group LG2"/>
</dbReference>
<keyword evidence="11" id="KW-1185">Reference proteome</keyword>
<dbReference type="SMART" id="SM00239">
    <property type="entry name" value="C2"/>
    <property type="match status" value="1"/>
</dbReference>
<dbReference type="InterPro" id="IPR011993">
    <property type="entry name" value="PH-like_dom_sf"/>
</dbReference>
<dbReference type="SMART" id="SM00233">
    <property type="entry name" value="PH"/>
    <property type="match status" value="1"/>
</dbReference>
<feature type="domain" description="DH" evidence="8">
    <location>
        <begin position="371"/>
        <end position="561"/>
    </location>
</feature>
<dbReference type="InterPro" id="IPR000008">
    <property type="entry name" value="C2_dom"/>
</dbReference>
<comment type="subcellular location">
    <subcellularLocation>
        <location evidence="1">Cell projection</location>
        <location evidence="1">Axon</location>
    </subcellularLocation>
    <subcellularLocation>
        <location evidence="2">Cell projection</location>
        <location evidence="2">Dendritic spine</location>
    </subcellularLocation>
</comment>
<dbReference type="Pfam" id="PF00621">
    <property type="entry name" value="RhoGEF"/>
    <property type="match status" value="1"/>
</dbReference>
<feature type="compositionally biased region" description="Polar residues" evidence="5">
    <location>
        <begin position="138"/>
        <end position="147"/>
    </location>
</feature>
<evidence type="ECO:0000256" key="4">
    <source>
        <dbReference type="ARBA" id="ARBA00022658"/>
    </source>
</evidence>
<feature type="region of interest" description="Disordered" evidence="5">
    <location>
        <begin position="74"/>
        <end position="95"/>
    </location>
</feature>
<accession>A0AAD5LI61</accession>
<sequence>MNAFSDFCKAWKLEFPGEDLPTVWEEDTRANLIRHKKNLDYLKSEVRKEEFYVKFLESVLSNAENRKQQVLPNVSETLTRGSPTSQALATEKPHAASSESDFVTVISIINKLESSQEQSKQVAERPKAPPKPLKHYTRSVSTPSDSPSKVKPEDLIAWTKQQIQQLQTKPSLKHGASSTSPPLITVRSNSETAADLGSKRRISYENVKHPRADYENVLGNFPNREPENGLGNFPNREPENRDQKRLTPITDMDSDQGAVLRNLALLESSKTTLPPVSPCHPNELSDEDAFYDSVPQEENVSYIDAENYIYLLDKPDEIDDREMETERNGTLKSFSSTISDDSSSTGSLRRRLYANLSNLDDLDSSRPLTAKQQLVLQNFFDSEENYVGALNVVLHYSKALTAALMSSQPVLSKEEIACIFFHIPQLHFHHSEFLQSIKSIKLVDSNLVQVVQLLKSFSENVLPEYGIFLSNFKEALETTRRACQHSTQFADLVRRIKLRSNNQQMVITLDELLHKPVARIQRHVAVIQDLLDVSGPDEPAYGMLQEVQLITKTFLSEFSTNHLQSLFPAQTARNHPVTQSSRHLVKNGFLVELQPDGKRKQRHCFLFTDLIVCTKYKGNAGNLEIKWYLPLAQVSVSTDDSAAKLNVSALTNVASLRSQAAAARTQLERSSAGSDRQRKKLACLEAKLLLDSPNLPLKFSYKPKGACSKSSQSFTFLLSSEFERTLWVEATETLKRNIERLPVVYLQPEEVETHIKACRTAVEPLVGLMKSLAVQAIGGELQVVVHSLRGLTKHCDVYVVFELDSYGHYFHKARTRMAVKSLEPRWEEDFHIDLEGARGMRILLYEEDAKQTHILRGKAEIELSGSWLKSLNGPQYIPLTNQFSTRLSSAEATYDNDLTLCLSFRYISHDVTLRRPALRGTSSNIFGVPIEEVCHREKRSIPLIITCCVREVERRGLEELGIYRVSGLATDIAKLRKTFDTRGLESDAILKDVDINSTSGLLKLYLRQLPEALFTDRLYPHFLQAFSTLDVAASMSGVEDITTDGGARTLTILFSSLPQLNQTVILYLLDHLVRVNSKEVKNKMSLHNLATVFGPTLLRPAPTSDTPDSMDQLAMGTIDVMAQAGILHFFLLRRARRLPIQFPTA</sequence>
<dbReference type="InterPro" id="IPR035899">
    <property type="entry name" value="DBL_dom_sf"/>
</dbReference>
<dbReference type="GO" id="GO:0043197">
    <property type="term" value="C:dendritic spine"/>
    <property type="evidence" value="ECO:0007669"/>
    <property type="project" value="UniProtKB-SubCell"/>
</dbReference>
<dbReference type="GO" id="GO:0030424">
    <property type="term" value="C:axon"/>
    <property type="evidence" value="ECO:0007669"/>
    <property type="project" value="UniProtKB-SubCell"/>
</dbReference>
<evidence type="ECO:0000259" key="8">
    <source>
        <dbReference type="PROSITE" id="PS50010"/>
    </source>
</evidence>
<dbReference type="PROSITE" id="PS50010">
    <property type="entry name" value="DH_2"/>
    <property type="match status" value="1"/>
</dbReference>
<evidence type="ECO:0000259" key="7">
    <source>
        <dbReference type="PROSITE" id="PS50004"/>
    </source>
</evidence>
<dbReference type="InterPro" id="IPR037769">
    <property type="entry name" value="Abr/Bcr"/>
</dbReference>
<evidence type="ECO:0000256" key="2">
    <source>
        <dbReference type="ARBA" id="ARBA00004552"/>
    </source>
</evidence>
<evidence type="ECO:0000313" key="11">
    <source>
        <dbReference type="Proteomes" id="UP000820818"/>
    </source>
</evidence>
<dbReference type="EMBL" id="WJBH02000002">
    <property type="protein sequence ID" value="KAI9563185.1"/>
    <property type="molecule type" value="Genomic_DNA"/>
</dbReference>
<evidence type="ECO:0000259" key="9">
    <source>
        <dbReference type="PROSITE" id="PS50238"/>
    </source>
</evidence>
<dbReference type="InterPro" id="IPR000219">
    <property type="entry name" value="DH_dom"/>
</dbReference>
<dbReference type="PROSITE" id="PS50004">
    <property type="entry name" value="C2"/>
    <property type="match status" value="1"/>
</dbReference>
<dbReference type="SMART" id="SM00325">
    <property type="entry name" value="RhoGEF"/>
    <property type="match status" value="1"/>
</dbReference>
<evidence type="ECO:0000256" key="5">
    <source>
        <dbReference type="SAM" id="MobiDB-lite"/>
    </source>
</evidence>
<dbReference type="PANTHER" id="PTHR23182:SF1">
    <property type="entry name" value="RHO GTPASE ACTIVATING PROTEIN AT 1A, ISOFORM E"/>
    <property type="match status" value="1"/>
</dbReference>
<dbReference type="Gene3D" id="2.60.40.150">
    <property type="entry name" value="C2 domain"/>
    <property type="match status" value="1"/>
</dbReference>
<feature type="compositionally biased region" description="Polar residues" evidence="5">
    <location>
        <begin position="74"/>
        <end position="88"/>
    </location>
</feature>
<dbReference type="SUPFAM" id="SSF48065">
    <property type="entry name" value="DBL homology domain (DH-domain)"/>
    <property type="match status" value="1"/>
</dbReference>
<dbReference type="Gene3D" id="4.10.280.30">
    <property type="entry name" value="Bcr-Abl oncoprotein oligomerisation domain"/>
    <property type="match status" value="1"/>
</dbReference>
<dbReference type="Pfam" id="PF19057">
    <property type="entry name" value="PH_19"/>
    <property type="match status" value="1"/>
</dbReference>
<protein>
    <recommendedName>
        <fullName evidence="12">Active breakpoint cluster region-related protein</fullName>
    </recommendedName>
</protein>
<dbReference type="PANTHER" id="PTHR23182">
    <property type="entry name" value="BREAKPOINT CLUSTER REGION PROTEIN BCR"/>
    <property type="match status" value="1"/>
</dbReference>
<feature type="domain" description="C2" evidence="7">
    <location>
        <begin position="760"/>
        <end position="881"/>
    </location>
</feature>
<dbReference type="AlphaFoldDB" id="A0AAD5LI61"/>
<reference evidence="10 11" key="1">
    <citation type="submission" date="2022-05" db="EMBL/GenBank/DDBJ databases">
        <title>A multi-omics perspective on studying reproductive biology in Daphnia sinensis.</title>
        <authorList>
            <person name="Jia J."/>
        </authorList>
    </citation>
    <scope>NUCLEOTIDE SEQUENCE [LARGE SCALE GENOMIC DNA]</scope>
    <source>
        <strain evidence="10 11">WSL</strain>
    </source>
</reference>
<dbReference type="Gene3D" id="2.30.29.30">
    <property type="entry name" value="Pleckstrin-homology domain (PH domain)/Phosphotyrosine-binding domain (PTB)"/>
    <property type="match status" value="1"/>
</dbReference>
<dbReference type="InterPro" id="IPR001849">
    <property type="entry name" value="PH_domain"/>
</dbReference>
<evidence type="ECO:0008006" key="12">
    <source>
        <dbReference type="Google" id="ProtNLM"/>
    </source>
</evidence>
<evidence type="ECO:0000313" key="10">
    <source>
        <dbReference type="EMBL" id="KAI9563185.1"/>
    </source>
</evidence>
<dbReference type="InterPro" id="IPR000198">
    <property type="entry name" value="RhoGAP_dom"/>
</dbReference>
<evidence type="ECO:0000256" key="3">
    <source>
        <dbReference type="ARBA" id="ARBA00022468"/>
    </source>
</evidence>
<proteinExistence type="predicted"/>
<dbReference type="SUPFAM" id="SSF50729">
    <property type="entry name" value="PH domain-like"/>
    <property type="match status" value="1"/>
</dbReference>
<dbReference type="InterPro" id="IPR035892">
    <property type="entry name" value="C2_domain_sf"/>
</dbReference>
<dbReference type="PROSITE" id="PS50238">
    <property type="entry name" value="RHOGAP"/>
    <property type="match status" value="1"/>
</dbReference>
<dbReference type="Pfam" id="PF00168">
    <property type="entry name" value="C2"/>
    <property type="match status" value="1"/>
</dbReference>
<organism evidence="10 11">
    <name type="scientific">Daphnia sinensis</name>
    <dbReference type="NCBI Taxonomy" id="1820382"/>
    <lineage>
        <taxon>Eukaryota</taxon>
        <taxon>Metazoa</taxon>
        <taxon>Ecdysozoa</taxon>
        <taxon>Arthropoda</taxon>
        <taxon>Crustacea</taxon>
        <taxon>Branchiopoda</taxon>
        <taxon>Diplostraca</taxon>
        <taxon>Cladocera</taxon>
        <taxon>Anomopoda</taxon>
        <taxon>Daphniidae</taxon>
        <taxon>Daphnia</taxon>
        <taxon>Daphnia similis group</taxon>
    </lineage>
</organism>
<keyword evidence="4" id="KW-0344">Guanine-nucleotide releasing factor</keyword>
<feature type="domain" description="PH" evidence="6">
    <location>
        <begin position="583"/>
        <end position="736"/>
    </location>
</feature>
<name>A0AAD5LI61_9CRUS</name>
<evidence type="ECO:0000256" key="1">
    <source>
        <dbReference type="ARBA" id="ARBA00004489"/>
    </source>
</evidence>
<dbReference type="SUPFAM" id="SSF48350">
    <property type="entry name" value="GTPase activation domain, GAP"/>
    <property type="match status" value="1"/>
</dbReference>
<dbReference type="GO" id="GO:0007165">
    <property type="term" value="P:signal transduction"/>
    <property type="evidence" value="ECO:0007669"/>
    <property type="project" value="InterPro"/>
</dbReference>
<feature type="region of interest" description="Disordered" evidence="5">
    <location>
        <begin position="216"/>
        <end position="242"/>
    </location>
</feature>
<gene>
    <name evidence="10" type="ORF">GHT06_010643</name>
</gene>
<comment type="caution">
    <text evidence="10">The sequence shown here is derived from an EMBL/GenBank/DDBJ whole genome shotgun (WGS) entry which is preliminary data.</text>
</comment>
<dbReference type="GO" id="GO:0016020">
    <property type="term" value="C:membrane"/>
    <property type="evidence" value="ECO:0007669"/>
    <property type="project" value="TreeGrafter"/>
</dbReference>
<dbReference type="Gene3D" id="1.20.900.10">
    <property type="entry name" value="Dbl homology (DH) domain"/>
    <property type="match status" value="1"/>
</dbReference>
<dbReference type="PROSITE" id="PS50003">
    <property type="entry name" value="PH_DOMAIN"/>
    <property type="match status" value="1"/>
</dbReference>
<evidence type="ECO:0000259" key="6">
    <source>
        <dbReference type="PROSITE" id="PS50003"/>
    </source>
</evidence>
<feature type="region of interest" description="Disordered" evidence="5">
    <location>
        <begin position="115"/>
        <end position="150"/>
    </location>
</feature>
<dbReference type="Gene3D" id="1.10.555.10">
    <property type="entry name" value="Rho GTPase activation protein"/>
    <property type="match status" value="1"/>
</dbReference>
<dbReference type="InterPro" id="IPR008936">
    <property type="entry name" value="Rho_GTPase_activation_prot"/>
</dbReference>
<dbReference type="GO" id="GO:0005096">
    <property type="term" value="F:GTPase activator activity"/>
    <property type="evidence" value="ECO:0007669"/>
    <property type="project" value="UniProtKB-KW"/>
</dbReference>
<dbReference type="InterPro" id="IPR036481">
    <property type="entry name" value="Bcr-Abl_oncoprot_oligo_sf"/>
</dbReference>
<dbReference type="Pfam" id="PF00620">
    <property type="entry name" value="RhoGAP"/>
    <property type="match status" value="1"/>
</dbReference>
<dbReference type="GO" id="GO:0005085">
    <property type="term" value="F:guanyl-nucleotide exchange factor activity"/>
    <property type="evidence" value="ECO:0007669"/>
    <property type="project" value="UniProtKB-KW"/>
</dbReference>
<dbReference type="SUPFAM" id="SSF49562">
    <property type="entry name" value="C2 domain (Calcium/lipid-binding domain, CaLB)"/>
    <property type="match status" value="1"/>
</dbReference>
<keyword evidence="3" id="KW-0343">GTPase activation</keyword>